<feature type="compositionally biased region" description="Pro residues" evidence="1">
    <location>
        <begin position="13"/>
        <end position="26"/>
    </location>
</feature>
<sequence length="173" mass="18257">MLGVTGGDAAPEGDPPPAQGPGPATRPPSSRVQAVINFCGPTDMAAFFASASTPEAIAEMRGRLEPLFGGPVPERADLVRSASAIHHVDPQDPPFLLVHGTRDELVPFRLSAAMHGALLGADVPSVLVPVAAWGHGFRGAEIDRRVLAFLDRHLWRAPLVVSSEPVRAERTPD</sequence>
<dbReference type="Proteomes" id="UP000075420">
    <property type="component" value="Unassembled WGS sequence"/>
</dbReference>
<reference evidence="3 4" key="1">
    <citation type="submission" date="2014-02" db="EMBL/GenBank/DDBJ databases">
        <title>The small core and large imbalanced accessory genome model reveals a collaborative survival strategy of Sorangium cellulosum strains in nature.</title>
        <authorList>
            <person name="Han K."/>
            <person name="Peng R."/>
            <person name="Blom J."/>
            <person name="Li Y.-Z."/>
        </authorList>
    </citation>
    <scope>NUCLEOTIDE SEQUENCE [LARGE SCALE GENOMIC DNA]</scope>
    <source>
        <strain evidence="3 4">So0157-25</strain>
    </source>
</reference>
<dbReference type="SUPFAM" id="SSF53474">
    <property type="entry name" value="alpha/beta-Hydrolases"/>
    <property type="match status" value="1"/>
</dbReference>
<organism evidence="3 4">
    <name type="scientific">Sorangium cellulosum</name>
    <name type="common">Polyangium cellulosum</name>
    <dbReference type="NCBI Taxonomy" id="56"/>
    <lineage>
        <taxon>Bacteria</taxon>
        <taxon>Pseudomonadati</taxon>
        <taxon>Myxococcota</taxon>
        <taxon>Polyangia</taxon>
        <taxon>Polyangiales</taxon>
        <taxon>Polyangiaceae</taxon>
        <taxon>Sorangium</taxon>
    </lineage>
</organism>
<evidence type="ECO:0000259" key="2">
    <source>
        <dbReference type="Pfam" id="PF20434"/>
    </source>
</evidence>
<evidence type="ECO:0000313" key="3">
    <source>
        <dbReference type="EMBL" id="KYF50211.1"/>
    </source>
</evidence>
<feature type="domain" description="BD-FAE-like" evidence="2">
    <location>
        <begin position="29"/>
        <end position="118"/>
    </location>
</feature>
<dbReference type="EMBL" id="JELY01003262">
    <property type="protein sequence ID" value="KYF50211.1"/>
    <property type="molecule type" value="Genomic_DNA"/>
</dbReference>
<evidence type="ECO:0000313" key="4">
    <source>
        <dbReference type="Proteomes" id="UP000075420"/>
    </source>
</evidence>
<feature type="region of interest" description="Disordered" evidence="1">
    <location>
        <begin position="1"/>
        <end position="30"/>
    </location>
</feature>
<name>A0A150P3J3_SORCE</name>
<dbReference type="Gene3D" id="3.40.50.1820">
    <property type="entry name" value="alpha/beta hydrolase"/>
    <property type="match status" value="1"/>
</dbReference>
<comment type="caution">
    <text evidence="3">The sequence shown here is derived from an EMBL/GenBank/DDBJ whole genome shotgun (WGS) entry which is preliminary data.</text>
</comment>
<protein>
    <recommendedName>
        <fullName evidence="2">BD-FAE-like domain-containing protein</fullName>
    </recommendedName>
</protein>
<dbReference type="InterPro" id="IPR029058">
    <property type="entry name" value="AB_hydrolase_fold"/>
</dbReference>
<accession>A0A150P3J3</accession>
<dbReference type="AlphaFoldDB" id="A0A150P3J3"/>
<evidence type="ECO:0000256" key="1">
    <source>
        <dbReference type="SAM" id="MobiDB-lite"/>
    </source>
</evidence>
<dbReference type="InterPro" id="IPR049492">
    <property type="entry name" value="BD-FAE-like_dom"/>
</dbReference>
<gene>
    <name evidence="3" type="ORF">BE08_33350</name>
</gene>
<proteinExistence type="predicted"/>
<dbReference type="Pfam" id="PF20434">
    <property type="entry name" value="BD-FAE"/>
    <property type="match status" value="1"/>
</dbReference>